<comment type="caution">
    <text evidence="1">The sequence shown here is derived from an EMBL/GenBank/DDBJ whole genome shotgun (WGS) entry which is preliminary data.</text>
</comment>
<dbReference type="AlphaFoldDB" id="X1QLI9"/>
<organism evidence="1">
    <name type="scientific">marine sediment metagenome</name>
    <dbReference type="NCBI Taxonomy" id="412755"/>
    <lineage>
        <taxon>unclassified sequences</taxon>
        <taxon>metagenomes</taxon>
        <taxon>ecological metagenomes</taxon>
    </lineage>
</organism>
<sequence length="33" mass="3829">KKLKIGVSNGRQFLKRASVHPRTSFPHLLERKV</sequence>
<gene>
    <name evidence="1" type="ORF">S06H3_65466</name>
</gene>
<evidence type="ECO:0000313" key="1">
    <source>
        <dbReference type="EMBL" id="GAI69103.1"/>
    </source>
</evidence>
<accession>X1QLI9</accession>
<reference evidence="1" key="1">
    <citation type="journal article" date="2014" name="Front. Microbiol.">
        <title>High frequency of phylogenetically diverse reductive dehalogenase-homologous genes in deep subseafloor sedimentary metagenomes.</title>
        <authorList>
            <person name="Kawai M."/>
            <person name="Futagami T."/>
            <person name="Toyoda A."/>
            <person name="Takaki Y."/>
            <person name="Nishi S."/>
            <person name="Hori S."/>
            <person name="Arai W."/>
            <person name="Tsubouchi T."/>
            <person name="Morono Y."/>
            <person name="Uchiyama I."/>
            <person name="Ito T."/>
            <person name="Fujiyama A."/>
            <person name="Inagaki F."/>
            <person name="Takami H."/>
        </authorList>
    </citation>
    <scope>NUCLEOTIDE SEQUENCE</scope>
    <source>
        <strain evidence="1">Expedition CK06-06</strain>
    </source>
</reference>
<name>X1QLI9_9ZZZZ</name>
<dbReference type="EMBL" id="BARV01044096">
    <property type="protein sequence ID" value="GAI69103.1"/>
    <property type="molecule type" value="Genomic_DNA"/>
</dbReference>
<feature type="non-terminal residue" evidence="1">
    <location>
        <position position="1"/>
    </location>
</feature>
<proteinExistence type="predicted"/>
<protein>
    <submittedName>
        <fullName evidence="1">Uncharacterized protein</fullName>
    </submittedName>
</protein>